<feature type="signal peptide" evidence="1">
    <location>
        <begin position="1"/>
        <end position="17"/>
    </location>
</feature>
<dbReference type="RefSeq" id="WP_140943934.1">
    <property type="nucleotide sequence ID" value="NZ_FAOO01000001.1"/>
</dbReference>
<name>A0A0S4MPF0_9BACT</name>
<dbReference type="Proteomes" id="UP000320623">
    <property type="component" value="Unassembled WGS sequence"/>
</dbReference>
<accession>A0A0S4MPF0</accession>
<gene>
    <name evidence="3" type="ORF">JGI1_00126</name>
</gene>
<sequence>MKRFLILVLLFSFNLSAQPSWYKTQTHPKYPKEFYILGIGASVGEDAREAAKQNAVADVASQIRVQVQSEITSLEKERIINKESDYYSEFQQKSKTIIDEVLTGCEIVEMEFDKKSKTWYALAVLDKQRYLSSLEDELDNAWAQIKKLYDDAQSFIGAGKILQAVQNLKDAQKKIYEIYSKQVFYNAISRIPYKPDVELTTAGIESEIRDLISKIKIEKVSGDNQVAKVGEELPEPLVIKVIYYGNVSVPISNANVTFAYKSGEVIERKLTDDQGMASIRALAMGKGGRNAIVVSFSIPGLPAEYARVLSNVRTEFSYSTTSEAVATVSVSIKGAKEDKLINDMMKKLIQAIEKNGFKIEDESRFVVGGDVSSRVVSTVQGVGGMLYTVEAELGLFLKDIETGQILGSMSVKSRAVGKSEREAYEKALKGMRFSNKELVELLSNAKTEE</sequence>
<evidence type="ECO:0000259" key="2">
    <source>
        <dbReference type="Pfam" id="PF02169"/>
    </source>
</evidence>
<evidence type="ECO:0000256" key="1">
    <source>
        <dbReference type="SAM" id="SignalP"/>
    </source>
</evidence>
<proteinExistence type="predicted"/>
<feature type="domain" description="Lipoprotein LPP20-like" evidence="2">
    <location>
        <begin position="19"/>
        <end position="126"/>
    </location>
</feature>
<keyword evidence="4" id="KW-1185">Reference proteome</keyword>
<organism evidence="3 4">
    <name type="scientific">Candidatus Thermokryptus mobilis</name>
    <dbReference type="NCBI Taxonomy" id="1643428"/>
    <lineage>
        <taxon>Bacteria</taxon>
        <taxon>Pseudomonadati</taxon>
        <taxon>Candidatus Kryptoniota</taxon>
        <taxon>Candidatus Thermokryptus</taxon>
    </lineage>
</organism>
<dbReference type="OrthoDB" id="9808934at2"/>
<dbReference type="STRING" id="1643428.GCA_001442855_00118"/>
<evidence type="ECO:0000313" key="4">
    <source>
        <dbReference type="Proteomes" id="UP000320623"/>
    </source>
</evidence>
<dbReference type="AlphaFoldDB" id="A0A0S4MPF0"/>
<protein>
    <submittedName>
        <fullName evidence="3">LPP20 lipoprotein</fullName>
    </submittedName>
</protein>
<reference evidence="4" key="1">
    <citation type="submission" date="2015-11" db="EMBL/GenBank/DDBJ databases">
        <authorList>
            <person name="Varghese N."/>
        </authorList>
    </citation>
    <scope>NUCLEOTIDE SEQUENCE [LARGE SCALE GENOMIC DNA]</scope>
</reference>
<keyword evidence="1" id="KW-0732">Signal</keyword>
<dbReference type="Gene3D" id="3.10.28.20">
    <property type="entry name" value="Acetamidase/Formamidase-like domains"/>
    <property type="match status" value="1"/>
</dbReference>
<evidence type="ECO:0000313" key="3">
    <source>
        <dbReference type="EMBL" id="CUU00946.1"/>
    </source>
</evidence>
<feature type="chain" id="PRO_5006624501" evidence="1">
    <location>
        <begin position="18"/>
        <end position="449"/>
    </location>
</feature>
<dbReference type="InterPro" id="IPR024952">
    <property type="entry name" value="LPP20-like_dom"/>
</dbReference>
<keyword evidence="3" id="KW-0449">Lipoprotein</keyword>
<dbReference type="EMBL" id="FAOO01000001">
    <property type="protein sequence ID" value="CUU00946.1"/>
    <property type="molecule type" value="Genomic_DNA"/>
</dbReference>
<dbReference type="Pfam" id="PF02169">
    <property type="entry name" value="LPP20"/>
    <property type="match status" value="1"/>
</dbReference>